<dbReference type="InterPro" id="IPR000209">
    <property type="entry name" value="Peptidase_S8/S53_dom"/>
</dbReference>
<dbReference type="CDD" id="cd07477">
    <property type="entry name" value="Peptidases_S8_Subtilisin_subset"/>
    <property type="match status" value="1"/>
</dbReference>
<dbReference type="PRINTS" id="PR00723">
    <property type="entry name" value="SUBTILISIN"/>
</dbReference>
<gene>
    <name evidence="15" type="ORF">Q3O59_09470</name>
</gene>
<dbReference type="PROSITE" id="PS00138">
    <property type="entry name" value="SUBTILASE_SER"/>
    <property type="match status" value="1"/>
</dbReference>
<comment type="caution">
    <text evidence="15">The sequence shown here is derived from an EMBL/GenBank/DDBJ whole genome shotgun (WGS) entry which is preliminary data.</text>
</comment>
<evidence type="ECO:0000259" key="14">
    <source>
        <dbReference type="Pfam" id="PF04151"/>
    </source>
</evidence>
<keyword evidence="3 8" id="KW-0645">Protease</keyword>
<dbReference type="PROSITE" id="PS51892">
    <property type="entry name" value="SUBTILASE"/>
    <property type="match status" value="1"/>
</dbReference>
<dbReference type="InterPro" id="IPR034202">
    <property type="entry name" value="Subtilisin_Carlsberg-like"/>
</dbReference>
<keyword evidence="2" id="KW-0134">Cell wall</keyword>
<feature type="domain" description="Peptidase C-terminal archaeal/bacterial" evidence="14">
    <location>
        <begin position="679"/>
        <end position="746"/>
    </location>
</feature>
<feature type="domain" description="Peptidase S8/S53" evidence="12">
    <location>
        <begin position="451"/>
        <end position="513"/>
    </location>
</feature>
<evidence type="ECO:0000256" key="2">
    <source>
        <dbReference type="ARBA" id="ARBA00022512"/>
    </source>
</evidence>
<dbReference type="Pfam" id="PF00082">
    <property type="entry name" value="Peptidase_S8"/>
    <property type="match status" value="2"/>
</dbReference>
<dbReference type="InterPro" id="IPR003137">
    <property type="entry name" value="PA_domain"/>
</dbReference>
<keyword evidence="16" id="KW-1185">Reference proteome</keyword>
<dbReference type="InterPro" id="IPR015500">
    <property type="entry name" value="Peptidase_S8_subtilisin-rel"/>
</dbReference>
<feature type="region of interest" description="Disordered" evidence="10">
    <location>
        <begin position="528"/>
        <end position="554"/>
    </location>
</feature>
<evidence type="ECO:0000313" key="15">
    <source>
        <dbReference type="EMBL" id="MDP4529260.1"/>
    </source>
</evidence>
<evidence type="ECO:0000256" key="10">
    <source>
        <dbReference type="SAM" id="MobiDB-lite"/>
    </source>
</evidence>
<dbReference type="PROSITE" id="PS00137">
    <property type="entry name" value="SUBTILASE_HIS"/>
    <property type="match status" value="1"/>
</dbReference>
<keyword evidence="6 8" id="KW-0378">Hydrolase</keyword>
<dbReference type="PROSITE" id="PS00136">
    <property type="entry name" value="SUBTILASE_ASP"/>
    <property type="match status" value="1"/>
</dbReference>
<feature type="domain" description="PA" evidence="13">
    <location>
        <begin position="372"/>
        <end position="440"/>
    </location>
</feature>
<dbReference type="InterPro" id="IPR007280">
    <property type="entry name" value="Peptidase_C_arc/bac"/>
</dbReference>
<dbReference type="InterPro" id="IPR023828">
    <property type="entry name" value="Peptidase_S8_Ser-AS"/>
</dbReference>
<protein>
    <submittedName>
        <fullName evidence="15">S8 family serine peptidase</fullName>
    </submittedName>
</protein>
<evidence type="ECO:0000259" key="13">
    <source>
        <dbReference type="Pfam" id="PF02225"/>
    </source>
</evidence>
<evidence type="ECO:0000256" key="5">
    <source>
        <dbReference type="ARBA" id="ARBA00022729"/>
    </source>
</evidence>
<feature type="domain" description="Peptidase S8/S53" evidence="12">
    <location>
        <begin position="146"/>
        <end position="333"/>
    </location>
</feature>
<keyword evidence="4" id="KW-0479">Metal-binding</keyword>
<feature type="compositionally biased region" description="Acidic residues" evidence="10">
    <location>
        <begin position="531"/>
        <end position="549"/>
    </location>
</feature>
<dbReference type="InterPro" id="IPR036852">
    <property type="entry name" value="Peptidase_S8/S53_dom_sf"/>
</dbReference>
<keyword evidence="7 8" id="KW-0720">Serine protease</keyword>
<evidence type="ECO:0000256" key="3">
    <source>
        <dbReference type="ARBA" id="ARBA00022670"/>
    </source>
</evidence>
<dbReference type="PANTHER" id="PTHR43806:SF11">
    <property type="entry name" value="CEREVISIN-RELATED"/>
    <property type="match status" value="1"/>
</dbReference>
<dbReference type="InterPro" id="IPR023827">
    <property type="entry name" value="Peptidase_S8_Asp-AS"/>
</dbReference>
<dbReference type="InterPro" id="IPR022398">
    <property type="entry name" value="Peptidase_S8_His-AS"/>
</dbReference>
<keyword evidence="2" id="KW-0964">Secreted</keyword>
<dbReference type="Gene3D" id="2.60.120.380">
    <property type="match status" value="2"/>
</dbReference>
<comment type="similarity">
    <text evidence="1 8 9">Belongs to the peptidase S8 family.</text>
</comment>
<dbReference type="SUPFAM" id="SSF54897">
    <property type="entry name" value="Protease propeptides/inhibitors"/>
    <property type="match status" value="1"/>
</dbReference>
<accession>A0ABT9GQL0</accession>
<dbReference type="Gene3D" id="3.30.70.80">
    <property type="entry name" value="Peptidase S8 propeptide/proteinase inhibitor I9"/>
    <property type="match status" value="1"/>
</dbReference>
<evidence type="ECO:0000256" key="11">
    <source>
        <dbReference type="SAM" id="SignalP"/>
    </source>
</evidence>
<evidence type="ECO:0000313" key="16">
    <source>
        <dbReference type="Proteomes" id="UP001236258"/>
    </source>
</evidence>
<dbReference type="EMBL" id="JAUZVY010000003">
    <property type="protein sequence ID" value="MDP4529260.1"/>
    <property type="molecule type" value="Genomic_DNA"/>
</dbReference>
<feature type="active site" description="Charge relay system" evidence="8">
    <location>
        <position position="154"/>
    </location>
</feature>
<sequence>MSKSSKTLANARGSLLAMAVSAALAAPMALHAADQAEPSSNRFIIHYKADHLAEQSISLRPGQSHEQAALQVSARALERMGAKTKLILGPQRAIAAELPEAALKRLQADPSIELIEPDLVRYPMAQEVPYGFTMVQADQVSDQFASNQTVCVIDSGLDLPHEDFLSSNITGTNDPGTGNWFEAGGPHGTHVAGTIAALNNDVGIVGVLPNGEVKLHIVKVFNASGWGYSSSLVNAINVCAQNGSTVVNMSLGGAGSSVAERNALQSIYDSGVLLVAAAGNAGNTSLSYPASYDSVISVAAVDHTKTLASFSQRNAQVELAAPGVDVRSTYPEGTGVESILSVNGVAFSPNPISGAGSGSMSAEIASCGLGLTTCDDMVGKICLMQRGEVSFAQKVESCQDGGGVAAIIYNNEPGNFSGTVGDNPTTTIPAVSLSQEEGTVLMGQLGDVANFTSGASNYGLMSGTSMASPHVAGVAALVWSHFPQCSNAEIRAALAASAEDLGAPGRDTSYGWGLVQAKDAVDYLAVHGCEGSDEPDDPVDPDPEPEPGNELENGVPVTGLAGGTGEQLFFTMELPADASDLAFVMSGGTGDADLYVKFGSEPTLGDWDCRPFRFGNEERCDFATPQEGTWHVMINGYTAFSGVSLVGSFTAPEEPDEPDVPDAGGYVVNDISIARRTWDYYSVDVPAGATSLVVEISGGRGDADLHVRHGAVPTATQFDCKPNQNGNNETCTFTNPAEGTWHIGLHAFRAVSGMKLEVRYE</sequence>
<feature type="active site" description="Charge relay system" evidence="8">
    <location>
        <position position="187"/>
    </location>
</feature>
<dbReference type="Proteomes" id="UP001236258">
    <property type="component" value="Unassembled WGS sequence"/>
</dbReference>
<reference evidence="15 16" key="1">
    <citation type="submission" date="2023-08" db="EMBL/GenBank/DDBJ databases">
        <authorList>
            <person name="Joshi A."/>
            <person name="Thite S."/>
        </authorList>
    </citation>
    <scope>NUCLEOTIDE SEQUENCE [LARGE SCALE GENOMIC DNA]</scope>
    <source>
        <strain evidence="15 16">1E1</strain>
    </source>
</reference>
<organism evidence="15 16">
    <name type="scientific">Alkalimonas delamerensis</name>
    <dbReference type="NCBI Taxonomy" id="265981"/>
    <lineage>
        <taxon>Bacteria</taxon>
        <taxon>Pseudomonadati</taxon>
        <taxon>Pseudomonadota</taxon>
        <taxon>Gammaproteobacteria</taxon>
        <taxon>Alkalimonas</taxon>
    </lineage>
</organism>
<evidence type="ECO:0000256" key="9">
    <source>
        <dbReference type="RuleBase" id="RU003355"/>
    </source>
</evidence>
<feature type="active site" description="Charge relay system" evidence="8">
    <location>
        <position position="465"/>
    </location>
</feature>
<dbReference type="InterPro" id="IPR037045">
    <property type="entry name" value="S8pro/Inhibitor_I9_sf"/>
</dbReference>
<dbReference type="Pfam" id="PF04151">
    <property type="entry name" value="PPC"/>
    <property type="match status" value="2"/>
</dbReference>
<name>A0ABT9GQL0_9GAMM</name>
<dbReference type="Pfam" id="PF02225">
    <property type="entry name" value="PA"/>
    <property type="match status" value="1"/>
</dbReference>
<dbReference type="Gene3D" id="3.40.50.200">
    <property type="entry name" value="Peptidase S8/S53 domain"/>
    <property type="match status" value="2"/>
</dbReference>
<evidence type="ECO:0000256" key="1">
    <source>
        <dbReference type="ARBA" id="ARBA00011073"/>
    </source>
</evidence>
<evidence type="ECO:0000256" key="8">
    <source>
        <dbReference type="PROSITE-ProRule" id="PRU01240"/>
    </source>
</evidence>
<evidence type="ECO:0000259" key="12">
    <source>
        <dbReference type="Pfam" id="PF00082"/>
    </source>
</evidence>
<proteinExistence type="inferred from homology"/>
<keyword evidence="5 11" id="KW-0732">Signal</keyword>
<dbReference type="SUPFAM" id="SSF52743">
    <property type="entry name" value="Subtilisin-like"/>
    <property type="match status" value="1"/>
</dbReference>
<evidence type="ECO:0000256" key="4">
    <source>
        <dbReference type="ARBA" id="ARBA00022723"/>
    </source>
</evidence>
<evidence type="ECO:0000256" key="6">
    <source>
        <dbReference type="ARBA" id="ARBA00022801"/>
    </source>
</evidence>
<feature type="chain" id="PRO_5046077504" evidence="11">
    <location>
        <begin position="33"/>
        <end position="761"/>
    </location>
</feature>
<feature type="domain" description="Peptidase C-terminal archaeal/bacterial" evidence="14">
    <location>
        <begin position="569"/>
        <end position="635"/>
    </location>
</feature>
<feature type="signal peptide" evidence="11">
    <location>
        <begin position="1"/>
        <end position="32"/>
    </location>
</feature>
<dbReference type="InterPro" id="IPR050131">
    <property type="entry name" value="Peptidase_S8_subtilisin-like"/>
</dbReference>
<dbReference type="RefSeq" id="WP_305945352.1">
    <property type="nucleotide sequence ID" value="NZ_JAUZVY010000003.1"/>
</dbReference>
<dbReference type="PANTHER" id="PTHR43806">
    <property type="entry name" value="PEPTIDASE S8"/>
    <property type="match status" value="1"/>
</dbReference>
<evidence type="ECO:0000256" key="7">
    <source>
        <dbReference type="ARBA" id="ARBA00022825"/>
    </source>
</evidence>